<dbReference type="AlphaFoldDB" id="A0A7I7UNH2"/>
<gene>
    <name evidence="1" type="ORF">MPUL_32570</name>
</gene>
<proteinExistence type="predicted"/>
<dbReference type="Proteomes" id="UP000467252">
    <property type="component" value="Chromosome"/>
</dbReference>
<reference evidence="1 2" key="1">
    <citation type="journal article" date="2019" name="Emerg. Microbes Infect.">
        <title>Comprehensive subspecies identification of 175 nontuberculous mycobacteria species based on 7547 genomic profiles.</title>
        <authorList>
            <person name="Matsumoto Y."/>
            <person name="Kinjo T."/>
            <person name="Motooka D."/>
            <person name="Nabeya D."/>
            <person name="Jung N."/>
            <person name="Uechi K."/>
            <person name="Horii T."/>
            <person name="Iida T."/>
            <person name="Fujita J."/>
            <person name="Nakamura S."/>
        </authorList>
    </citation>
    <scope>NUCLEOTIDE SEQUENCE [LARGE SCALE GENOMIC DNA]</scope>
    <source>
        <strain evidence="1 2">JCM 6370</strain>
    </source>
</reference>
<dbReference type="EMBL" id="AP022599">
    <property type="protein sequence ID" value="BBY82099.1"/>
    <property type="molecule type" value="Genomic_DNA"/>
</dbReference>
<accession>A0A7I7UNH2</accession>
<keyword evidence="2" id="KW-1185">Reference proteome</keyword>
<evidence type="ECO:0000313" key="2">
    <source>
        <dbReference type="Proteomes" id="UP000467252"/>
    </source>
</evidence>
<protein>
    <submittedName>
        <fullName evidence="1">Uncharacterized protein</fullName>
    </submittedName>
</protein>
<evidence type="ECO:0000313" key="1">
    <source>
        <dbReference type="EMBL" id="BBY82099.1"/>
    </source>
</evidence>
<organism evidence="1 2">
    <name type="scientific">Mycolicibacterium pulveris</name>
    <name type="common">Mycobacterium pulveris</name>
    <dbReference type="NCBI Taxonomy" id="36813"/>
    <lineage>
        <taxon>Bacteria</taxon>
        <taxon>Bacillati</taxon>
        <taxon>Actinomycetota</taxon>
        <taxon>Actinomycetes</taxon>
        <taxon>Mycobacteriales</taxon>
        <taxon>Mycobacteriaceae</taxon>
        <taxon>Mycolicibacterium</taxon>
    </lineage>
</organism>
<sequence length="101" mass="11166">MMTAHQCDPHLRTTGYGPLTRSRVLRLLLTPFDDGPAEVESIAAVVLHEVKPCADCLTGMLLLMTEVAYALVPEAARRQVVVNWERQLIEALDQIGGQRPT</sequence>
<name>A0A7I7UNH2_MYCPV</name>